<protein>
    <submittedName>
        <fullName evidence="2">DUF3570 domain-containing protein</fullName>
    </submittedName>
</protein>
<feature type="chain" id="PRO_5024848408" evidence="1">
    <location>
        <begin position="33"/>
        <end position="383"/>
    </location>
</feature>
<dbReference type="OrthoDB" id="5450709at2"/>
<organism evidence="2 3">
    <name type="scientific">Ideonella dechloratans</name>
    <dbReference type="NCBI Taxonomy" id="36863"/>
    <lineage>
        <taxon>Bacteria</taxon>
        <taxon>Pseudomonadati</taxon>
        <taxon>Pseudomonadota</taxon>
        <taxon>Betaproteobacteria</taxon>
        <taxon>Burkholderiales</taxon>
        <taxon>Sphaerotilaceae</taxon>
        <taxon>Ideonella</taxon>
    </lineage>
</organism>
<evidence type="ECO:0000256" key="1">
    <source>
        <dbReference type="SAM" id="SignalP"/>
    </source>
</evidence>
<dbReference type="EMBL" id="VZPB01000018">
    <property type="protein sequence ID" value="KAB0583116.1"/>
    <property type="molecule type" value="Genomic_DNA"/>
</dbReference>
<dbReference type="AlphaFoldDB" id="A0A643FCT6"/>
<keyword evidence="3" id="KW-1185">Reference proteome</keyword>
<accession>A0A643FCT6</accession>
<dbReference type="InterPro" id="IPR021953">
    <property type="entry name" value="DUF3570"/>
</dbReference>
<reference evidence="2 3" key="1">
    <citation type="submission" date="2019-09" db="EMBL/GenBank/DDBJ databases">
        <title>Draft genome sequences of 48 bacterial type strains from the CCUG.</title>
        <authorList>
            <person name="Tunovic T."/>
            <person name="Pineiro-Iglesias B."/>
            <person name="Unosson C."/>
            <person name="Inganas E."/>
            <person name="Ohlen M."/>
            <person name="Cardew S."/>
            <person name="Jensie-Markopoulos S."/>
            <person name="Salva-Serra F."/>
            <person name="Jaen-Luchoro D."/>
            <person name="Karlsson R."/>
            <person name="Svensson-Stadler L."/>
            <person name="Chun J."/>
            <person name="Moore E."/>
        </authorList>
    </citation>
    <scope>NUCLEOTIDE SEQUENCE [LARGE SCALE GENOMIC DNA]</scope>
    <source>
        <strain evidence="2 3">CCUG 30977</strain>
    </source>
</reference>
<dbReference type="Pfam" id="PF12094">
    <property type="entry name" value="DUF3570"/>
    <property type="match status" value="1"/>
</dbReference>
<keyword evidence="1" id="KW-0732">Signal</keyword>
<comment type="caution">
    <text evidence="2">The sequence shown here is derived from an EMBL/GenBank/DDBJ whole genome shotgun (WGS) entry which is preliminary data.</text>
</comment>
<dbReference type="RefSeq" id="WP_151123928.1">
    <property type="nucleotide sequence ID" value="NZ_CP088081.1"/>
</dbReference>
<evidence type="ECO:0000313" key="3">
    <source>
        <dbReference type="Proteomes" id="UP000430120"/>
    </source>
</evidence>
<evidence type="ECO:0000313" key="2">
    <source>
        <dbReference type="EMBL" id="KAB0583116.1"/>
    </source>
</evidence>
<feature type="signal peptide" evidence="1">
    <location>
        <begin position="1"/>
        <end position="32"/>
    </location>
</feature>
<proteinExistence type="predicted"/>
<name>A0A643FCT6_IDEDE</name>
<dbReference type="Proteomes" id="UP000430120">
    <property type="component" value="Unassembled WGS sequence"/>
</dbReference>
<sequence>MAATDPRWPRWARALWAVAAPLLKLLGLTALAAPAARAVDLPQDHEEALIHLYNGGGVKAYGPALLVRKSVADKVSLTGSVYVDMVSNASIDVVTTASPFRENRVEWGLGVDHVEQDTLMHLGVSRSTEPDYVASAANLDVSQDVFGGMSTVALGFTLGQDDVGRHGETGYFDHARHWQYRLGLTQILSPRWIASVNGEAIADEGYLGNPYRVARVFGAYVPERMPRTRTARALQLRVIGDISDEGASDRSAVRASYRYYRDTWAVQAHTLELGYTRHFGPDWLGDVALRLNHQGAALFFSDNAQSETLYVTRNRQLSAFNSYALAGKLSYTLPGDTAQRYGLQLNANLELLSFHYSEFTDIRTGQLYHFNGQNLQLLLTGKF</sequence>
<gene>
    <name evidence="2" type="ORF">F7Q92_09605</name>
</gene>